<dbReference type="EMBL" id="ADLK01000060">
    <property type="protein sequence ID" value="KMW10432.1"/>
    <property type="molecule type" value="Genomic_DNA"/>
</dbReference>
<dbReference type="InterPro" id="IPR036689">
    <property type="entry name" value="ESAT-6-like_sf"/>
</dbReference>
<feature type="coiled-coil region" evidence="1">
    <location>
        <begin position="8"/>
        <end position="38"/>
    </location>
</feature>
<dbReference type="AlphaFoldDB" id="A0A0J9BDB2"/>
<dbReference type="RefSeq" id="WP_048931307.1">
    <property type="nucleotide sequence ID" value="NZ_KQ235888.1"/>
</dbReference>
<gene>
    <name evidence="2" type="ORF">HMPREF9470_05574</name>
</gene>
<dbReference type="Proteomes" id="UP000037392">
    <property type="component" value="Unassembled WGS sequence"/>
</dbReference>
<sequence>MAAINFDSKAVKKQAKLLEEAADQIQNQTVKVMNAANEAMAASWSGKAGGIFVKFMQEQSKALSSEAASLKEIAAFLRDACTSMEKAEAQVKTVVSKR</sequence>
<evidence type="ECO:0000313" key="2">
    <source>
        <dbReference type="EMBL" id="KMW10432.1"/>
    </source>
</evidence>
<proteinExistence type="predicted"/>
<evidence type="ECO:0000256" key="1">
    <source>
        <dbReference type="SAM" id="Coils"/>
    </source>
</evidence>
<dbReference type="OrthoDB" id="9930804at2"/>
<comment type="caution">
    <text evidence="2">The sequence shown here is derived from an EMBL/GenBank/DDBJ whole genome shotgun (WGS) entry which is preliminary data.</text>
</comment>
<organism evidence="2 3">
    <name type="scientific">[Clostridium] citroniae WAL-19142</name>
    <dbReference type="NCBI Taxonomy" id="742734"/>
    <lineage>
        <taxon>Bacteria</taxon>
        <taxon>Bacillati</taxon>
        <taxon>Bacillota</taxon>
        <taxon>Clostridia</taxon>
        <taxon>Lachnospirales</taxon>
        <taxon>Lachnospiraceae</taxon>
        <taxon>Enterocloster</taxon>
    </lineage>
</organism>
<dbReference type="GeneID" id="93166088"/>
<name>A0A0J9BDB2_9FIRM</name>
<dbReference type="InterPro" id="IPR010310">
    <property type="entry name" value="T7SS_ESAT-6-like"/>
</dbReference>
<evidence type="ECO:0008006" key="4">
    <source>
        <dbReference type="Google" id="ProtNLM"/>
    </source>
</evidence>
<protein>
    <recommendedName>
        <fullName evidence="4">ESAT-6-like protein</fullName>
    </recommendedName>
</protein>
<dbReference type="Gene3D" id="1.10.287.1060">
    <property type="entry name" value="ESAT-6-like"/>
    <property type="match status" value="1"/>
</dbReference>
<dbReference type="PATRIC" id="fig|742734.4.peg.5972"/>
<evidence type="ECO:0000313" key="3">
    <source>
        <dbReference type="Proteomes" id="UP000037392"/>
    </source>
</evidence>
<accession>A0A0J9BDB2</accession>
<keyword evidence="1" id="KW-0175">Coiled coil</keyword>
<dbReference type="Pfam" id="PF06013">
    <property type="entry name" value="WXG100"/>
    <property type="match status" value="1"/>
</dbReference>
<dbReference type="SUPFAM" id="SSF140453">
    <property type="entry name" value="EsxAB dimer-like"/>
    <property type="match status" value="1"/>
</dbReference>
<reference evidence="2 3" key="1">
    <citation type="submission" date="2011-04" db="EMBL/GenBank/DDBJ databases">
        <title>The Genome Sequence of Clostridium citroniae WAL-19142.</title>
        <authorList>
            <consortium name="The Broad Institute Genome Sequencing Platform"/>
            <person name="Earl A."/>
            <person name="Ward D."/>
            <person name="Feldgarden M."/>
            <person name="Gevers D."/>
            <person name="Warren Y.A."/>
            <person name="Tyrrell K.L."/>
            <person name="Citron D.M."/>
            <person name="Goldstein E.J."/>
            <person name="Daigneault M."/>
            <person name="Allen-Vercoe E."/>
            <person name="Young S.K."/>
            <person name="Zeng Q."/>
            <person name="Gargeya S."/>
            <person name="Fitzgerald M."/>
            <person name="Haas B."/>
            <person name="Abouelleil A."/>
            <person name="Alvarado L."/>
            <person name="Arachchi H.M."/>
            <person name="Berlin A."/>
            <person name="Brown A."/>
            <person name="Chapman S.B."/>
            <person name="Chen Z."/>
            <person name="Dunbar C."/>
            <person name="Freedman E."/>
            <person name="Gearin G."/>
            <person name="Gellesch M."/>
            <person name="Goldberg J."/>
            <person name="Griggs A."/>
            <person name="Gujja S."/>
            <person name="Heilman E.R."/>
            <person name="Heiman D."/>
            <person name="Howarth C."/>
            <person name="Larson L."/>
            <person name="Lui A."/>
            <person name="MacDonald P.J."/>
            <person name="Mehta T."/>
            <person name="Montmayeur A."/>
            <person name="Murphy C."/>
            <person name="Neiman D."/>
            <person name="Pearson M."/>
            <person name="Priest M."/>
            <person name="Roberts A."/>
            <person name="Saif S."/>
            <person name="Shea T."/>
            <person name="Shenoy N."/>
            <person name="Sisk P."/>
            <person name="Stolte C."/>
            <person name="Sykes S."/>
            <person name="White J."/>
            <person name="Yandava C."/>
            <person name="Wortman J."/>
            <person name="Nusbaum C."/>
            <person name="Birren B."/>
        </authorList>
    </citation>
    <scope>NUCLEOTIDE SEQUENCE [LARGE SCALE GENOMIC DNA]</scope>
    <source>
        <strain evidence="2 3">WAL-19142</strain>
    </source>
</reference>